<dbReference type="SUPFAM" id="SSF54427">
    <property type="entry name" value="NTF2-like"/>
    <property type="match status" value="1"/>
</dbReference>
<dbReference type="OrthoDB" id="120856at2"/>
<evidence type="ECO:0000313" key="2">
    <source>
        <dbReference type="EMBL" id="ANE51685.1"/>
    </source>
</evidence>
<dbReference type="Gene3D" id="3.10.450.50">
    <property type="match status" value="1"/>
</dbReference>
<name>A0A172TX69_9BACT</name>
<dbReference type="RefSeq" id="WP_066405802.1">
    <property type="nucleotide sequence ID" value="NZ_CP011390.1"/>
</dbReference>
<dbReference type="STRING" id="1492898.SY85_15435"/>
<keyword evidence="3" id="KW-1185">Reference proteome</keyword>
<reference evidence="3" key="1">
    <citation type="submission" date="2015-01" db="EMBL/GenBank/DDBJ databases">
        <title>Flavisolibacter sp./LCS9/ whole genome sequencing.</title>
        <authorList>
            <person name="Kim M.K."/>
            <person name="Srinivasan S."/>
            <person name="Lee J.-J."/>
        </authorList>
    </citation>
    <scope>NUCLEOTIDE SEQUENCE [LARGE SCALE GENOMIC DNA]</scope>
    <source>
        <strain evidence="3">LCS9</strain>
    </source>
</reference>
<organism evidence="2 3">
    <name type="scientific">Flavisolibacter tropicus</name>
    <dbReference type="NCBI Taxonomy" id="1492898"/>
    <lineage>
        <taxon>Bacteria</taxon>
        <taxon>Pseudomonadati</taxon>
        <taxon>Bacteroidota</taxon>
        <taxon>Chitinophagia</taxon>
        <taxon>Chitinophagales</taxon>
        <taxon>Chitinophagaceae</taxon>
        <taxon>Flavisolibacter</taxon>
    </lineage>
</organism>
<dbReference type="InterPro" id="IPR032710">
    <property type="entry name" value="NTF2-like_dom_sf"/>
</dbReference>
<feature type="domain" description="DUF4440" evidence="1">
    <location>
        <begin position="37"/>
        <end position="139"/>
    </location>
</feature>
<sequence length="145" mass="16341">MKKNLLFIMFPVLLWSCASVKKQSKGGNVNEIVTVMNQSAQDWNAGNLDAFMAVYDTASTFMLSKGPVGIKGMRENYQKGFFNGDKPKQNLRYEDMVVRPLGNEHALLTGKFVLSGNGLPERRGIYTLIFVRRGNVWKILHDHSS</sequence>
<dbReference type="Proteomes" id="UP000077177">
    <property type="component" value="Chromosome"/>
</dbReference>
<protein>
    <recommendedName>
        <fullName evidence="1">DUF4440 domain-containing protein</fullName>
    </recommendedName>
</protein>
<evidence type="ECO:0000313" key="3">
    <source>
        <dbReference type="Proteomes" id="UP000077177"/>
    </source>
</evidence>
<accession>A0A172TX69</accession>
<dbReference type="InterPro" id="IPR027843">
    <property type="entry name" value="DUF4440"/>
</dbReference>
<dbReference type="KEGG" id="fla:SY85_15435"/>
<proteinExistence type="predicted"/>
<gene>
    <name evidence="2" type="ORF">SY85_15435</name>
</gene>
<reference evidence="2 3" key="2">
    <citation type="journal article" date="2016" name="Int. J. Syst. Evol. Microbiol.">
        <title>Flavisolibacter tropicus sp. nov., isolated from tropical soil.</title>
        <authorList>
            <person name="Lee J.J."/>
            <person name="Kang M.S."/>
            <person name="Kim G.S."/>
            <person name="Lee C.S."/>
            <person name="Lim S."/>
            <person name="Lee J."/>
            <person name="Roh S.H."/>
            <person name="Kang H."/>
            <person name="Ha J.M."/>
            <person name="Bae S."/>
            <person name="Jung H.Y."/>
            <person name="Kim M.K."/>
        </authorList>
    </citation>
    <scope>NUCLEOTIDE SEQUENCE [LARGE SCALE GENOMIC DNA]</scope>
    <source>
        <strain evidence="2 3">LCS9</strain>
    </source>
</reference>
<dbReference type="EMBL" id="CP011390">
    <property type="protein sequence ID" value="ANE51685.1"/>
    <property type="molecule type" value="Genomic_DNA"/>
</dbReference>
<dbReference type="Pfam" id="PF14534">
    <property type="entry name" value="DUF4440"/>
    <property type="match status" value="1"/>
</dbReference>
<dbReference type="AlphaFoldDB" id="A0A172TX69"/>
<evidence type="ECO:0000259" key="1">
    <source>
        <dbReference type="Pfam" id="PF14534"/>
    </source>
</evidence>